<evidence type="ECO:0000313" key="3">
    <source>
        <dbReference type="Proteomes" id="UP000246058"/>
    </source>
</evidence>
<evidence type="ECO:0000313" key="2">
    <source>
        <dbReference type="EMBL" id="AWN37942.1"/>
    </source>
</evidence>
<reference evidence="2 3" key="1">
    <citation type="submission" date="2018-05" db="EMBL/GenBank/DDBJ databases">
        <title>Complete Genome Sequence of Methylobacterium sp. 17Sr1-43.</title>
        <authorList>
            <person name="Srinivasan S."/>
        </authorList>
    </citation>
    <scope>NUCLEOTIDE SEQUENCE [LARGE SCALE GENOMIC DNA]</scope>
    <source>
        <strain evidence="2 3">17Sr1-43</strain>
    </source>
</reference>
<protein>
    <submittedName>
        <fullName evidence="2">Uncharacterized protein</fullName>
    </submittedName>
</protein>
<name>A0A2U8VXG1_9HYPH</name>
<dbReference type="EMBL" id="CP029551">
    <property type="protein sequence ID" value="AWN37942.1"/>
    <property type="molecule type" value="Genomic_DNA"/>
</dbReference>
<keyword evidence="1" id="KW-1133">Transmembrane helix</keyword>
<sequence length="85" mass="9153">MVTVANTIGDVSIPHATRFVAHDTLHLTSSSDARASRADAIFNTVLAVLAVLAALLVRAFPKLSLSPHRLLRRIMRRRPTAAASP</sequence>
<accession>A0A2U8VXG1</accession>
<dbReference type="Proteomes" id="UP000246058">
    <property type="component" value="Chromosome"/>
</dbReference>
<feature type="transmembrane region" description="Helical" evidence="1">
    <location>
        <begin position="40"/>
        <end position="60"/>
    </location>
</feature>
<organism evidence="2 3">
    <name type="scientific">Methylobacterium radiodurans</name>
    <dbReference type="NCBI Taxonomy" id="2202828"/>
    <lineage>
        <taxon>Bacteria</taxon>
        <taxon>Pseudomonadati</taxon>
        <taxon>Pseudomonadota</taxon>
        <taxon>Alphaproteobacteria</taxon>
        <taxon>Hyphomicrobiales</taxon>
        <taxon>Methylobacteriaceae</taxon>
        <taxon>Methylobacterium</taxon>
    </lineage>
</organism>
<keyword evidence="1" id="KW-0472">Membrane</keyword>
<keyword evidence="3" id="KW-1185">Reference proteome</keyword>
<evidence type="ECO:0000256" key="1">
    <source>
        <dbReference type="SAM" id="Phobius"/>
    </source>
</evidence>
<keyword evidence="1" id="KW-0812">Transmembrane</keyword>
<gene>
    <name evidence="2" type="ORF">DK427_21230</name>
</gene>
<dbReference type="KEGG" id="meti:DK427_21230"/>
<dbReference type="AlphaFoldDB" id="A0A2U8VXG1"/>
<proteinExistence type="predicted"/>